<feature type="region of interest" description="Disordered" evidence="1">
    <location>
        <begin position="147"/>
        <end position="166"/>
    </location>
</feature>
<proteinExistence type="predicted"/>
<organism evidence="3 4">
    <name type="scientific">Aspergillus saccharolyticus JOP 1030-1</name>
    <dbReference type="NCBI Taxonomy" id="1450539"/>
    <lineage>
        <taxon>Eukaryota</taxon>
        <taxon>Fungi</taxon>
        <taxon>Dikarya</taxon>
        <taxon>Ascomycota</taxon>
        <taxon>Pezizomycotina</taxon>
        <taxon>Eurotiomycetes</taxon>
        <taxon>Eurotiomycetidae</taxon>
        <taxon>Eurotiales</taxon>
        <taxon>Aspergillaceae</taxon>
        <taxon>Aspergillus</taxon>
        <taxon>Aspergillus subgen. Circumdati</taxon>
    </lineage>
</organism>
<dbReference type="EMBL" id="KZ821218">
    <property type="protein sequence ID" value="PYH50024.1"/>
    <property type="molecule type" value="Genomic_DNA"/>
</dbReference>
<sequence length="469" mass="51674">MMAQQSVVPGSSSAVKDAELGSHKHSNVLPLISDLMSMKTTQSSPDRDISSGLENRPVPAALQRNDSRDTDTFQIFPMEVDNHNPPITAHSTFERGTGPEIQRGSSIPIPGSIQEDVSCDIGSGQSTKLTSNELTVSALHDMLSASSLTGSASQESVHKPPKPPKPAFLSELQVFTSPASEKVPVMDSGTTRQKRNVIGADPPFIAPREGQRFSLRLFNLSSTGRYQGHEAPKQIQKPWTSHSSSSSRLLSRPIQYPKSTAYALNEISKRPLPAPFPMVDEPFFQHDTESFGLNVSDTTQLPASDAFRQNQPQGERSFGHFLNTHICKPLQTTWLRIKENECAIVSLLIGQRSEQHLLSQSKSCSFHVHVNWPIAQPFARDRGRLKDAFVPSSMSTAHLLRVDIIVPLFLLRMIWSLKAALLKVVRSAALCALIDPLQALLHFFVMVLLFLLETAGVNVFIQPREAHSV</sequence>
<protein>
    <submittedName>
        <fullName evidence="3">Uncharacterized protein</fullName>
    </submittedName>
</protein>
<dbReference type="GeneID" id="37080670"/>
<evidence type="ECO:0000313" key="3">
    <source>
        <dbReference type="EMBL" id="PYH50024.1"/>
    </source>
</evidence>
<feature type="region of interest" description="Disordered" evidence="1">
    <location>
        <begin position="39"/>
        <end position="64"/>
    </location>
</feature>
<feature type="transmembrane region" description="Helical" evidence="2">
    <location>
        <begin position="437"/>
        <end position="461"/>
    </location>
</feature>
<feature type="region of interest" description="Disordered" evidence="1">
    <location>
        <begin position="1"/>
        <end position="21"/>
    </location>
</feature>
<gene>
    <name evidence="3" type="ORF">BP01DRAFT_420110</name>
</gene>
<dbReference type="RefSeq" id="XP_025436006.1">
    <property type="nucleotide sequence ID" value="XM_025579441.1"/>
</dbReference>
<keyword evidence="2" id="KW-1133">Transmembrane helix</keyword>
<evidence type="ECO:0000313" key="4">
    <source>
        <dbReference type="Proteomes" id="UP000248349"/>
    </source>
</evidence>
<keyword evidence="4" id="KW-1185">Reference proteome</keyword>
<reference evidence="3 4" key="1">
    <citation type="submission" date="2016-12" db="EMBL/GenBank/DDBJ databases">
        <title>The genomes of Aspergillus section Nigri reveals drivers in fungal speciation.</title>
        <authorList>
            <consortium name="DOE Joint Genome Institute"/>
            <person name="Vesth T.C."/>
            <person name="Nybo J."/>
            <person name="Theobald S."/>
            <person name="Brandl J."/>
            <person name="Frisvad J.C."/>
            <person name="Nielsen K.F."/>
            <person name="Lyhne E.K."/>
            <person name="Kogle M.E."/>
            <person name="Kuo A."/>
            <person name="Riley R."/>
            <person name="Clum A."/>
            <person name="Nolan M."/>
            <person name="Lipzen A."/>
            <person name="Salamov A."/>
            <person name="Henrissat B."/>
            <person name="Wiebenga A."/>
            <person name="De Vries R.P."/>
            <person name="Grigoriev I.V."/>
            <person name="Mortensen U.H."/>
            <person name="Andersen M.R."/>
            <person name="Baker S.E."/>
        </authorList>
    </citation>
    <scope>NUCLEOTIDE SEQUENCE [LARGE SCALE GENOMIC DNA]</scope>
    <source>
        <strain evidence="3 4">JOP 1030-1</strain>
    </source>
</reference>
<name>A0A318ZTM6_9EURO</name>
<evidence type="ECO:0000256" key="2">
    <source>
        <dbReference type="SAM" id="Phobius"/>
    </source>
</evidence>
<accession>A0A318ZTM6</accession>
<feature type="compositionally biased region" description="Polar residues" evidence="1">
    <location>
        <begin position="1"/>
        <end position="14"/>
    </location>
</feature>
<evidence type="ECO:0000256" key="1">
    <source>
        <dbReference type="SAM" id="MobiDB-lite"/>
    </source>
</evidence>
<dbReference type="Proteomes" id="UP000248349">
    <property type="component" value="Unassembled WGS sequence"/>
</dbReference>
<keyword evidence="2" id="KW-0812">Transmembrane</keyword>
<dbReference type="OrthoDB" id="4411341at2759"/>
<dbReference type="AlphaFoldDB" id="A0A318ZTM6"/>
<keyword evidence="2" id="KW-0472">Membrane</keyword>